<dbReference type="STRING" id="1121485.GCA_000426485_00006"/>
<reference evidence="3 4" key="1">
    <citation type="submission" date="2019-03" db="EMBL/GenBank/DDBJ databases">
        <title>San Antonio Military Medical Center submission to MRSN (WRAIR), pending publication.</title>
        <authorList>
            <person name="Blyth D.M."/>
            <person name="Mccarthy S.L."/>
            <person name="Schall S.E."/>
            <person name="Stam J.A."/>
            <person name="Ong A.C."/>
            <person name="Mcgann P.T."/>
        </authorList>
    </citation>
    <scope>NUCLEOTIDE SEQUENCE [LARGE SCALE GENOMIC DNA]</scope>
    <source>
        <strain evidence="3 4">MRSN571793</strain>
    </source>
</reference>
<accession>A0A4Y8LCQ8</accession>
<dbReference type="RefSeq" id="WP_134435290.1">
    <property type="nucleotide sequence ID" value="NZ_SOML01000001.1"/>
</dbReference>
<evidence type="ECO:0000259" key="2">
    <source>
        <dbReference type="SMART" id="SM01259"/>
    </source>
</evidence>
<keyword evidence="1" id="KW-1133">Transmembrane helix</keyword>
<organism evidence="3 4">
    <name type="scientific">Dysgonomonas capnocytophagoides</name>
    <dbReference type="NCBI Taxonomy" id="45254"/>
    <lineage>
        <taxon>Bacteria</taxon>
        <taxon>Pseudomonadati</taxon>
        <taxon>Bacteroidota</taxon>
        <taxon>Bacteroidia</taxon>
        <taxon>Bacteroidales</taxon>
        <taxon>Dysgonomonadaceae</taxon>
        <taxon>Dysgonomonas</taxon>
    </lineage>
</organism>
<dbReference type="InterPro" id="IPR011499">
    <property type="entry name" value="Lipid_A_biosynth_N"/>
</dbReference>
<protein>
    <submittedName>
        <fullName evidence="3">Lauroyl acyltransferase</fullName>
    </submittedName>
</protein>
<keyword evidence="3" id="KW-0808">Transferase</keyword>
<feature type="transmembrane region" description="Helical" evidence="1">
    <location>
        <begin position="124"/>
        <end position="146"/>
    </location>
</feature>
<dbReference type="AlphaFoldDB" id="A0A4Y8LCQ8"/>
<dbReference type="GO" id="GO:0016020">
    <property type="term" value="C:membrane"/>
    <property type="evidence" value="ECO:0007669"/>
    <property type="project" value="GOC"/>
</dbReference>
<dbReference type="Pfam" id="PF07578">
    <property type="entry name" value="LAB_N"/>
    <property type="match status" value="2"/>
</dbReference>
<evidence type="ECO:0000313" key="4">
    <source>
        <dbReference type="Proteomes" id="UP000297861"/>
    </source>
</evidence>
<dbReference type="GO" id="GO:0016746">
    <property type="term" value="F:acyltransferase activity"/>
    <property type="evidence" value="ECO:0007669"/>
    <property type="project" value="UniProtKB-KW"/>
</dbReference>
<keyword evidence="1" id="KW-0812">Transmembrane</keyword>
<proteinExistence type="predicted"/>
<keyword evidence="3" id="KW-0012">Acyltransferase</keyword>
<comment type="caution">
    <text evidence="3">The sequence shown here is derived from an EMBL/GenBank/DDBJ whole genome shotgun (WGS) entry which is preliminary data.</text>
</comment>
<dbReference type="GO" id="GO:0008915">
    <property type="term" value="F:lipid-A-disaccharide synthase activity"/>
    <property type="evidence" value="ECO:0007669"/>
    <property type="project" value="InterPro"/>
</dbReference>
<dbReference type="GO" id="GO:0009245">
    <property type="term" value="P:lipid A biosynthetic process"/>
    <property type="evidence" value="ECO:0007669"/>
    <property type="project" value="InterPro"/>
</dbReference>
<feature type="transmembrane region" description="Helical" evidence="1">
    <location>
        <begin position="158"/>
        <end position="177"/>
    </location>
</feature>
<sequence>MESKSWYFVIGFLAQGLFSARVLIQWVLSERAKKVVSPTIYWQISLFASFLFSIYGWLRGDFAIILGQVFSYYIYVWNINNKDHWKEIYPIIRYIILATPIVAGCYVLYHGTSSIERLFKSMPLGLLIFGSMGQIIFTLRFVYQWWYSQSKGESSLPVNFWLLSLGGSIITIAYGIFRKDPVLILGQSAGFIAYARNLWLAKKAENEFSQ</sequence>
<dbReference type="EMBL" id="SOML01000001">
    <property type="protein sequence ID" value="TFD98820.1"/>
    <property type="molecule type" value="Genomic_DNA"/>
</dbReference>
<keyword evidence="4" id="KW-1185">Reference proteome</keyword>
<feature type="transmembrane region" description="Helical" evidence="1">
    <location>
        <begin position="91"/>
        <end position="112"/>
    </location>
</feature>
<name>A0A4Y8LCQ8_9BACT</name>
<dbReference type="SMART" id="SM01259">
    <property type="entry name" value="LAB_N"/>
    <property type="match status" value="2"/>
</dbReference>
<dbReference type="Gene3D" id="1.20.1280.290">
    <property type="match status" value="1"/>
</dbReference>
<dbReference type="OrthoDB" id="9793186at2"/>
<feature type="domain" description="Lipid A biosynthesis N-terminal" evidence="2">
    <location>
        <begin position="129"/>
        <end position="200"/>
    </location>
</feature>
<gene>
    <name evidence="3" type="ORF">E2605_01670</name>
</gene>
<feature type="transmembrane region" description="Helical" evidence="1">
    <location>
        <begin position="40"/>
        <end position="58"/>
    </location>
</feature>
<keyword evidence="1" id="KW-0472">Membrane</keyword>
<feature type="transmembrane region" description="Helical" evidence="1">
    <location>
        <begin position="6"/>
        <end position="28"/>
    </location>
</feature>
<feature type="domain" description="Lipid A biosynthesis N-terminal" evidence="2">
    <location>
        <begin position="10"/>
        <end position="81"/>
    </location>
</feature>
<evidence type="ECO:0000256" key="1">
    <source>
        <dbReference type="SAM" id="Phobius"/>
    </source>
</evidence>
<dbReference type="Proteomes" id="UP000297861">
    <property type="component" value="Unassembled WGS sequence"/>
</dbReference>
<evidence type="ECO:0000313" key="3">
    <source>
        <dbReference type="EMBL" id="TFD98820.1"/>
    </source>
</evidence>